<feature type="non-terminal residue" evidence="1">
    <location>
        <position position="159"/>
    </location>
</feature>
<organism evidence="1">
    <name type="scientific">marine sediment metagenome</name>
    <dbReference type="NCBI Taxonomy" id="412755"/>
    <lineage>
        <taxon>unclassified sequences</taxon>
        <taxon>metagenomes</taxon>
        <taxon>ecological metagenomes</taxon>
    </lineage>
</organism>
<dbReference type="AlphaFoldDB" id="X1GNP8"/>
<dbReference type="EMBL" id="BARU01010581">
    <property type="protein sequence ID" value="GAH34638.1"/>
    <property type="molecule type" value="Genomic_DNA"/>
</dbReference>
<gene>
    <name evidence="1" type="ORF">S03H2_20135</name>
</gene>
<sequence length="159" mass="18552">MDNEDRPHILFFDNESTTLYYAVKKKKWNVEKIVKPSSPMIGLSCYSLALNKKNKPYILYNVAAEANTDAKLYLKRKVNRKWRRRLVKGDYGTNSCDIEINDNGKIFAIANRASNNSLRYLQLTKSGKIKSNKRLVKPQNLFFYADMSLYNNKPRVVYN</sequence>
<proteinExistence type="predicted"/>
<accession>X1GNP8</accession>
<dbReference type="Gene3D" id="2.120.10.70">
    <property type="entry name" value="Fucose-specific lectin"/>
    <property type="match status" value="1"/>
</dbReference>
<comment type="caution">
    <text evidence="1">The sequence shown here is derived from an EMBL/GenBank/DDBJ whole genome shotgun (WGS) entry which is preliminary data.</text>
</comment>
<evidence type="ECO:0000313" key="1">
    <source>
        <dbReference type="EMBL" id="GAH34638.1"/>
    </source>
</evidence>
<name>X1GNP8_9ZZZZ</name>
<reference evidence="1" key="1">
    <citation type="journal article" date="2014" name="Front. Microbiol.">
        <title>High frequency of phylogenetically diverse reductive dehalogenase-homologous genes in deep subseafloor sedimentary metagenomes.</title>
        <authorList>
            <person name="Kawai M."/>
            <person name="Futagami T."/>
            <person name="Toyoda A."/>
            <person name="Takaki Y."/>
            <person name="Nishi S."/>
            <person name="Hori S."/>
            <person name="Arai W."/>
            <person name="Tsubouchi T."/>
            <person name="Morono Y."/>
            <person name="Uchiyama I."/>
            <person name="Ito T."/>
            <person name="Fujiyama A."/>
            <person name="Inagaki F."/>
            <person name="Takami H."/>
        </authorList>
    </citation>
    <scope>NUCLEOTIDE SEQUENCE</scope>
    <source>
        <strain evidence="1">Expedition CK06-06</strain>
    </source>
</reference>
<protein>
    <submittedName>
        <fullName evidence="1">Uncharacterized protein</fullName>
    </submittedName>
</protein>